<comment type="cofactor">
    <cofactor evidence="1">
        <name>Mg(2+)</name>
        <dbReference type="ChEBI" id="CHEBI:18420"/>
    </cofactor>
</comment>
<gene>
    <name evidence="4" type="ORF">FAB82_15090</name>
</gene>
<organism evidence="4 5">
    <name type="scientific">Glycomyces buryatensis</name>
    <dbReference type="NCBI Taxonomy" id="2570927"/>
    <lineage>
        <taxon>Bacteria</taxon>
        <taxon>Bacillati</taxon>
        <taxon>Actinomycetota</taxon>
        <taxon>Actinomycetes</taxon>
        <taxon>Glycomycetales</taxon>
        <taxon>Glycomycetaceae</taxon>
        <taxon>Glycomyces</taxon>
    </lineage>
</organism>
<protein>
    <submittedName>
        <fullName evidence="4">NUDIX hydrolase</fullName>
    </submittedName>
</protein>
<dbReference type="PANTHER" id="PTHR11839">
    <property type="entry name" value="UDP/ADP-SUGAR PYROPHOSPHATASE"/>
    <property type="match status" value="1"/>
</dbReference>
<accession>A0A4S8Q915</accession>
<dbReference type="PANTHER" id="PTHR11839:SF18">
    <property type="entry name" value="NUDIX HYDROLASE DOMAIN-CONTAINING PROTEIN"/>
    <property type="match status" value="1"/>
</dbReference>
<dbReference type="EMBL" id="STGY01000056">
    <property type="protein sequence ID" value="THV40690.1"/>
    <property type="molecule type" value="Genomic_DNA"/>
</dbReference>
<dbReference type="RefSeq" id="WP_136535464.1">
    <property type="nucleotide sequence ID" value="NZ_STGY01000056.1"/>
</dbReference>
<keyword evidence="5" id="KW-1185">Reference proteome</keyword>
<evidence type="ECO:0000256" key="1">
    <source>
        <dbReference type="ARBA" id="ARBA00001946"/>
    </source>
</evidence>
<reference evidence="5" key="1">
    <citation type="submission" date="2019-04" db="EMBL/GenBank/DDBJ databases">
        <title>Nocardioides xinjiangensis sp. nov.</title>
        <authorList>
            <person name="Liu S."/>
        </authorList>
    </citation>
    <scope>NUCLEOTIDE SEQUENCE [LARGE SCALE GENOMIC DNA]</scope>
    <source>
        <strain evidence="5">18</strain>
    </source>
</reference>
<dbReference type="Pfam" id="PF00293">
    <property type="entry name" value="NUDIX"/>
    <property type="match status" value="1"/>
</dbReference>
<sequence length="160" mass="17814">MTLREDEIERRDGSRGIYSVVEKPDFALIVPEESDGFWLVEQFRYPVGARSWEFPQGTFPQGKTGTAEALATAELAEETGIAAGQLEKIGFLYCAKGMSSQGFHIFVATELQHGTPNRETEEQDMIHKWFSRADVETMIKAGEITDDSTIAAYALVMLSN</sequence>
<evidence type="ECO:0000256" key="2">
    <source>
        <dbReference type="ARBA" id="ARBA00022801"/>
    </source>
</evidence>
<dbReference type="Gene3D" id="3.90.79.10">
    <property type="entry name" value="Nucleoside Triphosphate Pyrophosphohydrolase"/>
    <property type="match status" value="1"/>
</dbReference>
<evidence type="ECO:0000313" key="5">
    <source>
        <dbReference type="Proteomes" id="UP000308760"/>
    </source>
</evidence>
<dbReference type="GO" id="GO:0005829">
    <property type="term" value="C:cytosol"/>
    <property type="evidence" value="ECO:0007669"/>
    <property type="project" value="TreeGrafter"/>
</dbReference>
<dbReference type="SUPFAM" id="SSF55811">
    <property type="entry name" value="Nudix"/>
    <property type="match status" value="1"/>
</dbReference>
<dbReference type="OrthoDB" id="177518at2"/>
<feature type="domain" description="Nudix hydrolase" evidence="3">
    <location>
        <begin position="10"/>
        <end position="152"/>
    </location>
</feature>
<dbReference type="GO" id="GO:0019693">
    <property type="term" value="P:ribose phosphate metabolic process"/>
    <property type="evidence" value="ECO:0007669"/>
    <property type="project" value="TreeGrafter"/>
</dbReference>
<dbReference type="PROSITE" id="PS51462">
    <property type="entry name" value="NUDIX"/>
    <property type="match status" value="1"/>
</dbReference>
<evidence type="ECO:0000259" key="3">
    <source>
        <dbReference type="PROSITE" id="PS51462"/>
    </source>
</evidence>
<name>A0A4S8Q915_9ACTN</name>
<reference evidence="4 5" key="2">
    <citation type="submission" date="2019-05" db="EMBL/GenBank/DDBJ databases">
        <title>Glycomyces buryatensis sp. nov.</title>
        <authorList>
            <person name="Nikitina E."/>
        </authorList>
    </citation>
    <scope>NUCLEOTIDE SEQUENCE [LARGE SCALE GENOMIC DNA]</scope>
    <source>
        <strain evidence="4 5">18</strain>
    </source>
</reference>
<evidence type="ECO:0000313" key="4">
    <source>
        <dbReference type="EMBL" id="THV40690.1"/>
    </source>
</evidence>
<dbReference type="GO" id="GO:0006753">
    <property type="term" value="P:nucleoside phosphate metabolic process"/>
    <property type="evidence" value="ECO:0007669"/>
    <property type="project" value="TreeGrafter"/>
</dbReference>
<dbReference type="InterPro" id="IPR000086">
    <property type="entry name" value="NUDIX_hydrolase_dom"/>
</dbReference>
<dbReference type="Proteomes" id="UP000308760">
    <property type="component" value="Unassembled WGS sequence"/>
</dbReference>
<keyword evidence="2 4" id="KW-0378">Hydrolase</keyword>
<proteinExistence type="predicted"/>
<dbReference type="GO" id="GO:0016787">
    <property type="term" value="F:hydrolase activity"/>
    <property type="evidence" value="ECO:0007669"/>
    <property type="project" value="UniProtKB-KW"/>
</dbReference>
<comment type="caution">
    <text evidence="4">The sequence shown here is derived from an EMBL/GenBank/DDBJ whole genome shotgun (WGS) entry which is preliminary data.</text>
</comment>
<dbReference type="AlphaFoldDB" id="A0A4S8Q915"/>
<dbReference type="InterPro" id="IPR015797">
    <property type="entry name" value="NUDIX_hydrolase-like_dom_sf"/>
</dbReference>